<dbReference type="OrthoDB" id="444592at2759"/>
<accession>A0A218Z570</accession>
<dbReference type="Gene3D" id="3.20.190.10">
    <property type="entry name" value="MutM-like, N-terminal"/>
    <property type="match status" value="1"/>
</dbReference>
<dbReference type="InterPro" id="IPR035937">
    <property type="entry name" value="FPG_N"/>
</dbReference>
<dbReference type="SUPFAM" id="SSF81624">
    <property type="entry name" value="N-terminal domain of MutM-like DNA repair proteins"/>
    <property type="match status" value="1"/>
</dbReference>
<reference evidence="12 13" key="1">
    <citation type="submission" date="2017-04" db="EMBL/GenBank/DDBJ databases">
        <title>Draft genome sequence of Marssonina coronaria NL1: causal agent of apple blotch.</title>
        <authorList>
            <person name="Cheng Q."/>
        </authorList>
    </citation>
    <scope>NUCLEOTIDE SEQUENCE [LARGE SCALE GENOMIC DNA]</scope>
    <source>
        <strain evidence="12 13">NL1</strain>
    </source>
</reference>
<keyword evidence="8" id="KW-0511">Multifunctional enzyme</keyword>
<comment type="caution">
    <text evidence="12">The sequence shown here is derived from an EMBL/GenBank/DDBJ whole genome shotgun (WGS) entry which is preliminary data.</text>
</comment>
<feature type="compositionally biased region" description="Basic and acidic residues" evidence="10">
    <location>
        <begin position="442"/>
        <end position="453"/>
    </location>
</feature>
<organism evidence="12 13">
    <name type="scientific">Diplocarpon coronariae</name>
    <dbReference type="NCBI Taxonomy" id="2795749"/>
    <lineage>
        <taxon>Eukaryota</taxon>
        <taxon>Fungi</taxon>
        <taxon>Dikarya</taxon>
        <taxon>Ascomycota</taxon>
        <taxon>Pezizomycotina</taxon>
        <taxon>Leotiomycetes</taxon>
        <taxon>Helotiales</taxon>
        <taxon>Drepanopezizaceae</taxon>
        <taxon>Diplocarpon</taxon>
    </lineage>
</organism>
<evidence type="ECO:0000256" key="6">
    <source>
        <dbReference type="ARBA" id="ARBA00023204"/>
    </source>
</evidence>
<name>A0A218Z570_9HELO</name>
<dbReference type="GO" id="GO:0005634">
    <property type="term" value="C:nucleus"/>
    <property type="evidence" value="ECO:0007669"/>
    <property type="project" value="TreeGrafter"/>
</dbReference>
<dbReference type="GO" id="GO:0008270">
    <property type="term" value="F:zinc ion binding"/>
    <property type="evidence" value="ECO:0007669"/>
    <property type="project" value="InterPro"/>
</dbReference>
<keyword evidence="3" id="KW-0227">DNA damage</keyword>
<dbReference type="Proteomes" id="UP000242519">
    <property type="component" value="Unassembled WGS sequence"/>
</dbReference>
<dbReference type="InterPro" id="IPR015886">
    <property type="entry name" value="H2TH_FPG"/>
</dbReference>
<comment type="similarity">
    <text evidence="2">Belongs to the FPG family.</text>
</comment>
<proteinExistence type="inferred from homology"/>
<dbReference type="GO" id="GO:0008534">
    <property type="term" value="F:oxidized purine nucleobase lesion DNA N-glycosylase activity"/>
    <property type="evidence" value="ECO:0007669"/>
    <property type="project" value="UniProtKB-EC"/>
</dbReference>
<dbReference type="CDD" id="cd08972">
    <property type="entry name" value="PF_Nei_N"/>
    <property type="match status" value="1"/>
</dbReference>
<dbReference type="FunFam" id="1.10.8.50:FF:000009">
    <property type="entry name" value="Formamidopyrimidine-DNA glycosylase"/>
    <property type="match status" value="1"/>
</dbReference>
<gene>
    <name evidence="12" type="ORF">B2J93_7223</name>
</gene>
<dbReference type="Gene3D" id="1.10.8.50">
    <property type="match status" value="1"/>
</dbReference>
<evidence type="ECO:0000256" key="5">
    <source>
        <dbReference type="ARBA" id="ARBA00023125"/>
    </source>
</evidence>
<dbReference type="PANTHER" id="PTHR22993:SF9">
    <property type="entry name" value="FORMAMIDOPYRIMIDINE-DNA GLYCOSYLASE"/>
    <property type="match status" value="1"/>
</dbReference>
<dbReference type="InterPro" id="IPR010979">
    <property type="entry name" value="Ribosomal_uS13-like_H2TH"/>
</dbReference>
<dbReference type="InParanoid" id="A0A218Z570"/>
<evidence type="ECO:0000313" key="13">
    <source>
        <dbReference type="Proteomes" id="UP000242519"/>
    </source>
</evidence>
<keyword evidence="6" id="KW-0234">DNA repair</keyword>
<keyword evidence="13" id="KW-1185">Reference proteome</keyword>
<dbReference type="EMBL" id="MZNU01000188">
    <property type="protein sequence ID" value="OWP03197.1"/>
    <property type="molecule type" value="Genomic_DNA"/>
</dbReference>
<dbReference type="Pfam" id="PF01149">
    <property type="entry name" value="Fapy_DNA_glyco"/>
    <property type="match status" value="1"/>
</dbReference>
<feature type="domain" description="Formamidopyrimidine-DNA glycosylase catalytic" evidence="11">
    <location>
        <begin position="22"/>
        <end position="152"/>
    </location>
</feature>
<keyword evidence="7" id="KW-0456">Lyase</keyword>
<sequence length="462" mass="51157">MPEIAEGKVAPVFSNESLIIYSFAFTVARIVYFLKKSLVGKTLSVVKAQDDANVFGKVGTSAAEFQKSLMGKKVLNAGQQGKYFWLIMSSPPHPVFHFGMTGWFYIKGESSHHRSKQTDDDGVWPPRFWKFALETDSKPKVEAAFTDARRFARIRLVDCAAEDIRKTTPLKENGPDPVIDKDILTADWLVEKMKKRHVPVKAFMLDQANISGIGNWVGDEIMYHAKLHPEQYTDTFSESEIKHLHASIQYVCQTAVDYLADSSKFPEEWLFKHRWGKGKKDAATTLPNGQKITFLTVGGRTSCVVPSVQKKTGAVAGDVKKGDGDSEIVTAEKGGKGETTSMRRKSAPKGEDEVDRVDVQLSPPVRRKRKAAAKEVDDDGEEAAAPPKKKKAARKTAVKAEDEDEEAVLPINGRGKGRAKKPKTESNRSDSAPVPRKSSKKIKTDDLPQEGRRRSGRASNKG</sequence>
<evidence type="ECO:0000313" key="12">
    <source>
        <dbReference type="EMBL" id="OWP03197.1"/>
    </source>
</evidence>
<evidence type="ECO:0000256" key="7">
    <source>
        <dbReference type="ARBA" id="ARBA00023239"/>
    </source>
</evidence>
<evidence type="ECO:0000256" key="4">
    <source>
        <dbReference type="ARBA" id="ARBA00022801"/>
    </source>
</evidence>
<dbReference type="GO" id="GO:0003684">
    <property type="term" value="F:damaged DNA binding"/>
    <property type="evidence" value="ECO:0007669"/>
    <property type="project" value="InterPro"/>
</dbReference>
<evidence type="ECO:0000259" key="11">
    <source>
        <dbReference type="PROSITE" id="PS51068"/>
    </source>
</evidence>
<comment type="catalytic activity">
    <reaction evidence="1">
        <text>Hydrolysis of DNA containing ring-opened 7-methylguanine residues, releasing 2,6-diamino-4-hydroxy-5-(N-methyl)formamidopyrimidine.</text>
        <dbReference type="EC" id="3.2.2.23"/>
    </reaction>
</comment>
<dbReference type="InterPro" id="IPR012319">
    <property type="entry name" value="FPG_cat"/>
</dbReference>
<dbReference type="GO" id="GO:0003906">
    <property type="term" value="F:DNA-(apurinic or apyrimidinic site) endonuclease activity"/>
    <property type="evidence" value="ECO:0007669"/>
    <property type="project" value="InterPro"/>
</dbReference>
<dbReference type="AlphaFoldDB" id="A0A218Z570"/>
<evidence type="ECO:0000256" key="9">
    <source>
        <dbReference type="ARBA" id="ARBA00023295"/>
    </source>
</evidence>
<dbReference type="SMART" id="SM01232">
    <property type="entry name" value="H2TH"/>
    <property type="match status" value="1"/>
</dbReference>
<dbReference type="Pfam" id="PF06831">
    <property type="entry name" value="H2TH"/>
    <property type="match status" value="1"/>
</dbReference>
<dbReference type="STRING" id="503106.A0A218Z570"/>
<keyword evidence="4" id="KW-0378">Hydrolase</keyword>
<evidence type="ECO:0000256" key="10">
    <source>
        <dbReference type="SAM" id="MobiDB-lite"/>
    </source>
</evidence>
<dbReference type="SMART" id="SM00898">
    <property type="entry name" value="Fapy_DNA_glyco"/>
    <property type="match status" value="1"/>
</dbReference>
<keyword evidence="5" id="KW-0238">DNA-binding</keyword>
<evidence type="ECO:0000256" key="1">
    <source>
        <dbReference type="ARBA" id="ARBA00001668"/>
    </source>
</evidence>
<evidence type="ECO:0000256" key="2">
    <source>
        <dbReference type="ARBA" id="ARBA00009409"/>
    </source>
</evidence>
<dbReference type="GO" id="GO:0016829">
    <property type="term" value="F:lyase activity"/>
    <property type="evidence" value="ECO:0007669"/>
    <property type="project" value="UniProtKB-KW"/>
</dbReference>
<dbReference type="PROSITE" id="PS51068">
    <property type="entry name" value="FPG_CAT"/>
    <property type="match status" value="1"/>
</dbReference>
<keyword evidence="9" id="KW-0326">Glycosidase</keyword>
<feature type="region of interest" description="Disordered" evidence="10">
    <location>
        <begin position="316"/>
        <end position="462"/>
    </location>
</feature>
<dbReference type="SUPFAM" id="SSF46946">
    <property type="entry name" value="S13-like H2TH domain"/>
    <property type="match status" value="1"/>
</dbReference>
<evidence type="ECO:0000256" key="8">
    <source>
        <dbReference type="ARBA" id="ARBA00023268"/>
    </source>
</evidence>
<feature type="compositionally biased region" description="Basic residues" evidence="10">
    <location>
        <begin position="387"/>
        <end position="397"/>
    </location>
</feature>
<evidence type="ECO:0000256" key="3">
    <source>
        <dbReference type="ARBA" id="ARBA00022763"/>
    </source>
</evidence>
<dbReference type="GO" id="GO:0006284">
    <property type="term" value="P:base-excision repair"/>
    <property type="evidence" value="ECO:0007669"/>
    <property type="project" value="InterPro"/>
</dbReference>
<protein>
    <recommendedName>
        <fullName evidence="11">Formamidopyrimidine-DNA glycosylase catalytic domain-containing protein</fullName>
    </recommendedName>
</protein>
<dbReference type="PANTHER" id="PTHR22993">
    <property type="entry name" value="FORMAMIDOPYRIMIDINE-DNA GLYCOSYLASE"/>
    <property type="match status" value="1"/>
</dbReference>